<dbReference type="Proteomes" id="UP000280535">
    <property type="component" value="Unassembled WGS sequence"/>
</dbReference>
<feature type="transmembrane region" description="Helical" evidence="1">
    <location>
        <begin position="328"/>
        <end position="349"/>
    </location>
</feature>
<feature type="transmembrane region" description="Helical" evidence="1">
    <location>
        <begin position="220"/>
        <end position="238"/>
    </location>
</feature>
<feature type="transmembrane region" description="Helical" evidence="1">
    <location>
        <begin position="85"/>
        <end position="116"/>
    </location>
</feature>
<comment type="caution">
    <text evidence="2">The sequence shown here is derived from an EMBL/GenBank/DDBJ whole genome shotgun (WGS) entry which is preliminary data.</text>
</comment>
<feature type="transmembrane region" description="Helical" evidence="1">
    <location>
        <begin position="303"/>
        <end position="322"/>
    </location>
</feature>
<dbReference type="RefSeq" id="WP_125410859.1">
    <property type="nucleotide sequence ID" value="NZ_RJOA01000001.1"/>
</dbReference>
<accession>A0A3R9K8W6</accession>
<evidence type="ECO:0008006" key="4">
    <source>
        <dbReference type="Google" id="ProtNLM"/>
    </source>
</evidence>
<feature type="transmembrane region" description="Helical" evidence="1">
    <location>
        <begin position="370"/>
        <end position="391"/>
    </location>
</feature>
<evidence type="ECO:0000313" key="2">
    <source>
        <dbReference type="EMBL" id="RSJ00065.1"/>
    </source>
</evidence>
<keyword evidence="1" id="KW-0472">Membrane</keyword>
<feature type="transmembrane region" description="Helical" evidence="1">
    <location>
        <begin position="136"/>
        <end position="161"/>
    </location>
</feature>
<keyword evidence="1" id="KW-0812">Transmembrane</keyword>
<feature type="transmembrane region" description="Helical" evidence="1">
    <location>
        <begin position="28"/>
        <end position="52"/>
    </location>
</feature>
<protein>
    <recommendedName>
        <fullName evidence="4">Damage-inducible protein CinA</fullName>
    </recommendedName>
</protein>
<feature type="transmembrane region" description="Helical" evidence="1">
    <location>
        <begin position="181"/>
        <end position="208"/>
    </location>
</feature>
<evidence type="ECO:0000256" key="1">
    <source>
        <dbReference type="SAM" id="Phobius"/>
    </source>
</evidence>
<evidence type="ECO:0000313" key="3">
    <source>
        <dbReference type="Proteomes" id="UP000280535"/>
    </source>
</evidence>
<feature type="transmembrane region" description="Helical" evidence="1">
    <location>
        <begin position="274"/>
        <end position="291"/>
    </location>
</feature>
<keyword evidence="1" id="KW-1133">Transmembrane helix</keyword>
<name>A0A3R9K8W6_STRMT</name>
<proteinExistence type="predicted"/>
<reference evidence="2 3" key="1">
    <citation type="submission" date="2018-11" db="EMBL/GenBank/DDBJ databases">
        <title>Species Designations Belie Phenotypic and Genotypic Heterogeneity in Oral Streptococci.</title>
        <authorList>
            <person name="Velsko I."/>
        </authorList>
    </citation>
    <scope>NUCLEOTIDE SEQUENCE [LARGE SCALE GENOMIC DNA]</scope>
    <source>
        <strain evidence="2 3">BCC49</strain>
    </source>
</reference>
<gene>
    <name evidence="2" type="ORF">D8843_00520</name>
</gene>
<dbReference type="AlphaFoldDB" id="A0A3R9K8W6"/>
<sequence length="501" mass="56314">MNVYGKKDESYEESRYPDWTLPEKKETLLPLFSILIGSLIATVISVVLPFIFDLMSPQQTQDLYIGWALHQTGQIYTDYFGTNGLLYYLVAYLLKGSVLISLVEWLALFGAGIFLFKAADTLTDQSEQAKQVVFVFYLLVAGLGFGGGYALFLALPFLFYSLHIVTQYLSYPDSDKGFLRIGMSFALAFFLAPLPTALFVATIALALIGFNVAEHRFVHGLYQFFAAALGFSIVFYPLGYFTVLQGSFGDAISQTFYPLNAVSLFANNLLVENAVFYGLLAIGVGSLTLLFKGLFQLKSAKQYSLSLVASLGLLLVLSMLILSKESAYGSRLVLLIPFLILLLITEIKGKDRVNRRRRNDGDGSFLKSNLYLPLVAIAYLLLLPVLSRYVFHPSAYQERARLASVVKKETSVEDRVYAWDNRPEFYLESERLAPSSLLNPTLYTASDENKTKLMNDLKENQPKMIMVNQQVALWSDVETLLSEKYELVKTDTNEFKLYKLK</sequence>
<dbReference type="EMBL" id="RJOA01000001">
    <property type="protein sequence ID" value="RSJ00065.1"/>
    <property type="molecule type" value="Genomic_DNA"/>
</dbReference>
<organism evidence="2 3">
    <name type="scientific">Streptococcus mitis</name>
    <dbReference type="NCBI Taxonomy" id="28037"/>
    <lineage>
        <taxon>Bacteria</taxon>
        <taxon>Bacillati</taxon>
        <taxon>Bacillota</taxon>
        <taxon>Bacilli</taxon>
        <taxon>Lactobacillales</taxon>
        <taxon>Streptococcaceae</taxon>
        <taxon>Streptococcus</taxon>
        <taxon>Streptococcus mitis group</taxon>
    </lineage>
</organism>